<dbReference type="Proteomes" id="UP000277577">
    <property type="component" value="Chromosome"/>
</dbReference>
<protein>
    <submittedName>
        <fullName evidence="1">Uncharacterized protein</fullName>
    </submittedName>
</protein>
<dbReference type="EMBL" id="LR134173">
    <property type="protein sequence ID" value="VEB36905.1"/>
    <property type="molecule type" value="Genomic_DNA"/>
</dbReference>
<organism evidence="1 2">
    <name type="scientific">Legionella cherrii</name>
    <dbReference type="NCBI Taxonomy" id="28084"/>
    <lineage>
        <taxon>Bacteria</taxon>
        <taxon>Pseudomonadati</taxon>
        <taxon>Pseudomonadota</taxon>
        <taxon>Gammaproteobacteria</taxon>
        <taxon>Legionellales</taxon>
        <taxon>Legionellaceae</taxon>
        <taxon>Legionella</taxon>
    </lineage>
</organism>
<gene>
    <name evidence="1" type="ORF">NCTC11976_01943</name>
</gene>
<reference evidence="1 2" key="1">
    <citation type="submission" date="2018-12" db="EMBL/GenBank/DDBJ databases">
        <authorList>
            <consortium name="Pathogen Informatics"/>
        </authorList>
    </citation>
    <scope>NUCLEOTIDE SEQUENCE [LARGE SCALE GENOMIC DNA]</scope>
    <source>
        <strain evidence="1 2">NCTC11976</strain>
    </source>
</reference>
<evidence type="ECO:0000313" key="2">
    <source>
        <dbReference type="Proteomes" id="UP000277577"/>
    </source>
</evidence>
<name>A0ABY6T6X2_9GAMM</name>
<evidence type="ECO:0000313" key="1">
    <source>
        <dbReference type="EMBL" id="VEB36905.1"/>
    </source>
</evidence>
<keyword evidence="2" id="KW-1185">Reference proteome</keyword>
<accession>A0ABY6T6X2</accession>
<sequence length="30" mass="3884">MFYAYLQDESSDIWEYDLKYERWYLRCLSP</sequence>
<proteinExistence type="predicted"/>